<dbReference type="SUPFAM" id="SSF55874">
    <property type="entry name" value="ATPase domain of HSP90 chaperone/DNA topoisomerase II/histidine kinase"/>
    <property type="match status" value="1"/>
</dbReference>
<dbReference type="RefSeq" id="WP_193915429.1">
    <property type="nucleotide sequence ID" value="NZ_JADEXS020000002.1"/>
</dbReference>
<dbReference type="GO" id="GO:0005886">
    <property type="term" value="C:plasma membrane"/>
    <property type="evidence" value="ECO:0007669"/>
    <property type="project" value="TreeGrafter"/>
</dbReference>
<comment type="catalytic activity">
    <reaction evidence="1">
        <text>ATP + protein L-histidine = ADP + protein N-phospho-L-histidine.</text>
        <dbReference type="EC" id="2.7.13.3"/>
    </reaction>
</comment>
<feature type="transmembrane region" description="Helical" evidence="8">
    <location>
        <begin position="15"/>
        <end position="34"/>
    </location>
</feature>
<dbReference type="InterPro" id="IPR005467">
    <property type="entry name" value="His_kinase_dom"/>
</dbReference>
<dbReference type="PROSITE" id="PS50109">
    <property type="entry name" value="HIS_KIN"/>
    <property type="match status" value="1"/>
</dbReference>
<dbReference type="InterPro" id="IPR003661">
    <property type="entry name" value="HisK_dim/P_dom"/>
</dbReference>
<evidence type="ECO:0000259" key="9">
    <source>
        <dbReference type="PROSITE" id="PS50109"/>
    </source>
</evidence>
<dbReference type="GO" id="GO:0000155">
    <property type="term" value="F:phosphorelay sensor kinase activity"/>
    <property type="evidence" value="ECO:0007669"/>
    <property type="project" value="InterPro"/>
</dbReference>
<keyword evidence="3" id="KW-0597">Phosphoprotein</keyword>
<dbReference type="CDD" id="cd00082">
    <property type="entry name" value="HisKA"/>
    <property type="match status" value="1"/>
</dbReference>
<evidence type="ECO:0000313" key="11">
    <source>
        <dbReference type="Proteomes" id="UP000622533"/>
    </source>
</evidence>
<dbReference type="Gene3D" id="3.30.565.10">
    <property type="entry name" value="Histidine kinase-like ATPase, C-terminal domain"/>
    <property type="match status" value="1"/>
</dbReference>
<feature type="transmembrane region" description="Helical" evidence="8">
    <location>
        <begin position="188"/>
        <end position="208"/>
    </location>
</feature>
<dbReference type="InterPro" id="IPR004358">
    <property type="entry name" value="Sig_transdc_His_kin-like_C"/>
</dbReference>
<evidence type="ECO:0000256" key="1">
    <source>
        <dbReference type="ARBA" id="ARBA00000085"/>
    </source>
</evidence>
<keyword evidence="4" id="KW-0808">Transferase</keyword>
<dbReference type="Gene3D" id="1.10.287.130">
    <property type="match status" value="1"/>
</dbReference>
<dbReference type="EC" id="2.7.13.3" evidence="2"/>
<dbReference type="EMBL" id="JADEXS010000093">
    <property type="protein sequence ID" value="MBE9022627.1"/>
    <property type="molecule type" value="Genomic_DNA"/>
</dbReference>
<dbReference type="SUPFAM" id="SSF47384">
    <property type="entry name" value="Homodimeric domain of signal transducing histidine kinase"/>
    <property type="match status" value="1"/>
</dbReference>
<proteinExistence type="predicted"/>
<comment type="caution">
    <text evidence="10">The sequence shown here is derived from an EMBL/GenBank/DDBJ whole genome shotgun (WGS) entry which is preliminary data.</text>
</comment>
<dbReference type="AlphaFoldDB" id="A0A8J7AC48"/>
<keyword evidence="8" id="KW-1133">Transmembrane helix</keyword>
<dbReference type="SMART" id="SM00388">
    <property type="entry name" value="HisKA"/>
    <property type="match status" value="1"/>
</dbReference>
<protein>
    <recommendedName>
        <fullName evidence="2">histidine kinase</fullName>
        <ecNumber evidence="2">2.7.13.3</ecNumber>
    </recommendedName>
</protein>
<evidence type="ECO:0000256" key="7">
    <source>
        <dbReference type="ARBA" id="ARBA00055745"/>
    </source>
</evidence>
<dbReference type="Pfam" id="PF00512">
    <property type="entry name" value="HisKA"/>
    <property type="match status" value="1"/>
</dbReference>
<dbReference type="InterPro" id="IPR036890">
    <property type="entry name" value="HATPase_C_sf"/>
</dbReference>
<sequence>MNQNKLFRGTRVRLALWYALVMGSILSVCAFGVYRAVFRAHVVALDSEIESVAGTLHDSIEFKLRQPGSLEPVIQELFPNINLCKIGASCTQQQSDTKRHFLGVVNKDHYYVRFFDISGRLIATTGNYPEGLSTVFSNEKWLFLKDSKGNDYHQNSLMLHTPDNGDWGYMQVGRSLEEFNRYLDSVKLSLGLGLPIAMAMVAVASWWLSGLAMQPIYQSYRQIQQFTADAAHELRTPLAATGATVESALLMSQLDEEETRDILRTIHRQNQRLITLVVDLLLLARLDRQHLPVQLEQCCLNDIVSDLVEEFEAMAIAAGVMLQSSIKVNKPVNIVGDSDQLYRLVSNLIVNAIQYTPKGGEVTVCLSCSDHHAVIRVHDTGIGIPEKELPRIYDRFYRVNSDRSRTTGGSGLGLAIASAIVQVHHGSLNVQSELGKGSTFTIELPFDVIHLNSDRSFSPFKWLFRRLRQSM</sequence>
<organism evidence="10 11">
    <name type="scientific">Desmonostoc muscorum LEGE 12446</name>
    <dbReference type="NCBI Taxonomy" id="1828758"/>
    <lineage>
        <taxon>Bacteria</taxon>
        <taxon>Bacillati</taxon>
        <taxon>Cyanobacteriota</taxon>
        <taxon>Cyanophyceae</taxon>
        <taxon>Nostocales</taxon>
        <taxon>Nostocaceae</taxon>
        <taxon>Desmonostoc</taxon>
    </lineage>
</organism>
<keyword evidence="8" id="KW-0812">Transmembrane</keyword>
<evidence type="ECO:0000256" key="6">
    <source>
        <dbReference type="ARBA" id="ARBA00023012"/>
    </source>
</evidence>
<gene>
    <name evidence="10" type="ORF">IQ276_09360</name>
</gene>
<evidence type="ECO:0000256" key="5">
    <source>
        <dbReference type="ARBA" id="ARBA00022777"/>
    </source>
</evidence>
<dbReference type="InterPro" id="IPR050351">
    <property type="entry name" value="BphY/WalK/GraS-like"/>
</dbReference>
<dbReference type="GO" id="GO:0004721">
    <property type="term" value="F:phosphoprotein phosphatase activity"/>
    <property type="evidence" value="ECO:0007669"/>
    <property type="project" value="TreeGrafter"/>
</dbReference>
<dbReference type="Proteomes" id="UP000622533">
    <property type="component" value="Unassembled WGS sequence"/>
</dbReference>
<dbReference type="InterPro" id="IPR049835">
    <property type="entry name" value="RppB"/>
</dbReference>
<accession>A0A8J7AC48</accession>
<dbReference type="GO" id="GO:0016036">
    <property type="term" value="P:cellular response to phosphate starvation"/>
    <property type="evidence" value="ECO:0007669"/>
    <property type="project" value="TreeGrafter"/>
</dbReference>
<dbReference type="PRINTS" id="PR00344">
    <property type="entry name" value="BCTRLSENSOR"/>
</dbReference>
<comment type="function">
    <text evidence="7">Photoreceptor which exists in two forms that are reversibly interconvertible by light: the R form that absorbs maximally in the red region of the spectrum and the FR form that absorbs maximally in the far-red region.</text>
</comment>
<dbReference type="InterPro" id="IPR036097">
    <property type="entry name" value="HisK_dim/P_sf"/>
</dbReference>
<dbReference type="PANTHER" id="PTHR45453:SF1">
    <property type="entry name" value="PHOSPHATE REGULON SENSOR PROTEIN PHOR"/>
    <property type="match status" value="1"/>
</dbReference>
<dbReference type="InterPro" id="IPR041610">
    <property type="entry name" value="ArlS_N"/>
</dbReference>
<keyword evidence="5 10" id="KW-0418">Kinase</keyword>
<dbReference type="NCBIfam" id="NF041735">
    <property type="entry name" value="hist_kin_RppB"/>
    <property type="match status" value="1"/>
</dbReference>
<reference evidence="10" key="1">
    <citation type="submission" date="2020-10" db="EMBL/GenBank/DDBJ databases">
        <authorList>
            <person name="Castelo-Branco R."/>
            <person name="Eusebio N."/>
            <person name="Adriana R."/>
            <person name="Vieira A."/>
            <person name="Brugerolle De Fraissinette N."/>
            <person name="Rezende De Castro R."/>
            <person name="Schneider M.P."/>
            <person name="Vasconcelos V."/>
            <person name="Leao P.N."/>
        </authorList>
    </citation>
    <scope>NUCLEOTIDE SEQUENCE</scope>
    <source>
        <strain evidence="10">LEGE 12446</strain>
    </source>
</reference>
<dbReference type="SMART" id="SM00387">
    <property type="entry name" value="HATPase_c"/>
    <property type="match status" value="1"/>
</dbReference>
<evidence type="ECO:0000256" key="4">
    <source>
        <dbReference type="ARBA" id="ARBA00022679"/>
    </source>
</evidence>
<evidence type="ECO:0000313" key="10">
    <source>
        <dbReference type="EMBL" id="MBE9022627.1"/>
    </source>
</evidence>
<name>A0A8J7AC48_DESMC</name>
<evidence type="ECO:0000256" key="8">
    <source>
        <dbReference type="SAM" id="Phobius"/>
    </source>
</evidence>
<dbReference type="Pfam" id="PF02518">
    <property type="entry name" value="HATPase_c"/>
    <property type="match status" value="1"/>
</dbReference>
<keyword evidence="6" id="KW-0902">Two-component regulatory system</keyword>
<dbReference type="CDD" id="cd00075">
    <property type="entry name" value="HATPase"/>
    <property type="match status" value="1"/>
</dbReference>
<keyword evidence="8" id="KW-0472">Membrane</keyword>
<dbReference type="Pfam" id="PF18719">
    <property type="entry name" value="ArlS_N"/>
    <property type="match status" value="1"/>
</dbReference>
<dbReference type="InterPro" id="IPR003594">
    <property type="entry name" value="HATPase_dom"/>
</dbReference>
<dbReference type="FunFam" id="3.30.565.10:FF:000006">
    <property type="entry name" value="Sensor histidine kinase WalK"/>
    <property type="match status" value="1"/>
</dbReference>
<evidence type="ECO:0000256" key="3">
    <source>
        <dbReference type="ARBA" id="ARBA00022553"/>
    </source>
</evidence>
<keyword evidence="11" id="KW-1185">Reference proteome</keyword>
<dbReference type="PANTHER" id="PTHR45453">
    <property type="entry name" value="PHOSPHATE REGULON SENSOR PROTEIN PHOR"/>
    <property type="match status" value="1"/>
</dbReference>
<feature type="domain" description="Histidine kinase" evidence="9">
    <location>
        <begin position="229"/>
        <end position="448"/>
    </location>
</feature>
<evidence type="ECO:0000256" key="2">
    <source>
        <dbReference type="ARBA" id="ARBA00012438"/>
    </source>
</evidence>